<name>A0A0E9QC84_ANGAN</name>
<accession>A0A0E9QC84</accession>
<reference evidence="1" key="2">
    <citation type="journal article" date="2015" name="Fish Shellfish Immunol.">
        <title>Early steps in the European eel (Anguilla anguilla)-Vibrio vulnificus interaction in the gills: Role of the RtxA13 toxin.</title>
        <authorList>
            <person name="Callol A."/>
            <person name="Pajuelo D."/>
            <person name="Ebbesson L."/>
            <person name="Teles M."/>
            <person name="MacKenzie S."/>
            <person name="Amaro C."/>
        </authorList>
    </citation>
    <scope>NUCLEOTIDE SEQUENCE</scope>
</reference>
<dbReference type="EMBL" id="GBXM01094652">
    <property type="protein sequence ID" value="JAH13925.1"/>
    <property type="molecule type" value="Transcribed_RNA"/>
</dbReference>
<protein>
    <submittedName>
        <fullName evidence="1">Uncharacterized protein</fullName>
    </submittedName>
</protein>
<reference evidence="1" key="1">
    <citation type="submission" date="2014-11" db="EMBL/GenBank/DDBJ databases">
        <authorList>
            <person name="Amaro Gonzalez C."/>
        </authorList>
    </citation>
    <scope>NUCLEOTIDE SEQUENCE</scope>
</reference>
<proteinExistence type="predicted"/>
<sequence length="32" mass="3571">MPLTGGVWCFLTPDFLILCVVSDTIHLYISIC</sequence>
<dbReference type="AlphaFoldDB" id="A0A0E9QC84"/>
<organism evidence="1">
    <name type="scientific">Anguilla anguilla</name>
    <name type="common">European freshwater eel</name>
    <name type="synonym">Muraena anguilla</name>
    <dbReference type="NCBI Taxonomy" id="7936"/>
    <lineage>
        <taxon>Eukaryota</taxon>
        <taxon>Metazoa</taxon>
        <taxon>Chordata</taxon>
        <taxon>Craniata</taxon>
        <taxon>Vertebrata</taxon>
        <taxon>Euteleostomi</taxon>
        <taxon>Actinopterygii</taxon>
        <taxon>Neopterygii</taxon>
        <taxon>Teleostei</taxon>
        <taxon>Anguilliformes</taxon>
        <taxon>Anguillidae</taxon>
        <taxon>Anguilla</taxon>
    </lineage>
</organism>
<evidence type="ECO:0000313" key="1">
    <source>
        <dbReference type="EMBL" id="JAH13925.1"/>
    </source>
</evidence>